<protein>
    <submittedName>
        <fullName evidence="2">DUF4365 domain-containing protein</fullName>
    </submittedName>
</protein>
<feature type="domain" description="DUF4365" evidence="1">
    <location>
        <begin position="15"/>
        <end position="151"/>
    </location>
</feature>
<keyword evidence="3" id="KW-1185">Reference proteome</keyword>
<evidence type="ECO:0000313" key="2">
    <source>
        <dbReference type="EMBL" id="MDO7787883.1"/>
    </source>
</evidence>
<organism evidence="2 3">
    <name type="scientific">Desulforamulus aquiferis</name>
    <dbReference type="NCBI Taxonomy" id="1397668"/>
    <lineage>
        <taxon>Bacteria</taxon>
        <taxon>Bacillati</taxon>
        <taxon>Bacillota</taxon>
        <taxon>Clostridia</taxon>
        <taxon>Eubacteriales</taxon>
        <taxon>Peptococcaceae</taxon>
        <taxon>Desulforamulus</taxon>
    </lineage>
</organism>
<reference evidence="2" key="2">
    <citation type="submission" date="2023-03" db="EMBL/GenBank/DDBJ databases">
        <authorList>
            <person name="Zhang Z."/>
        </authorList>
    </citation>
    <scope>NUCLEOTIDE SEQUENCE</scope>
    <source>
        <strain evidence="2">DSA</strain>
    </source>
</reference>
<sequence length="597" mass="69633">MPYIKAPNSYFTGTSGEDIVKYYLKQWKIVCTPLEKSDFGEDILCDIFASSGDGKTNIRTNLSFRVQVKTTLKIEDEGYIRRTAKGFSVSISSALLQLWQKSYYPVIVVIWDLTDNRGFWCTPVEGIKNQDIFSQDTKSIHIDISNDFQSGEEEIKKYVNNYYNNLLKLGNSKYRCYIYPLWMPQYRLFTSFEILGILGNNTENYKCFLNDFLPTFITSYNNLNLGGYLACIQYIQNANSINEYLSYLKDYLMSLSIRVKDNLWVSFIISPIEIVTTNAYRVVNEVTDWTCFSKIGNILYTDFDYTFILSDMYFYTEKIRATSGDQNFIIHESGRFAVEVLTAGCNSFAQKTDNSLRYKILNRSFCLWDVSSCNENEIQQLLEWCKRKECILSYLHDKPGIVLISHHSFVVGNSGIFLPGMETWEKFDKINFKSEKFISEIPNGKLPEDNVYDNICNKYIFSHSEPPDEILTSFENALAGEALRHDARIIRFICYIKATKQNFEVEFQKISVTIEKNLESKFVEVKLDYLKYEDLNEIVLEVRPFFNISTKEVVNITEQHFLELLDYLGPFIEDSTNMAYYVKYLLDRWLPEELVTK</sequence>
<dbReference type="InterPro" id="IPR025375">
    <property type="entry name" value="DUF4365"/>
</dbReference>
<dbReference type="EMBL" id="JARPTC010000017">
    <property type="protein sequence ID" value="MDO7787883.1"/>
    <property type="molecule type" value="Genomic_DNA"/>
</dbReference>
<reference evidence="2" key="1">
    <citation type="journal article" date="2023" name="J. Hazard. Mater.">
        <title>Anaerobic biodegradation of pyrene and benzo[a]pyrene by a new sulfate-reducing Desulforamulus aquiferis strain DSA.</title>
        <authorList>
            <person name="Zhang Z."/>
            <person name="Sun J."/>
            <person name="Gong X."/>
            <person name="Wang C."/>
            <person name="Wang H."/>
        </authorList>
    </citation>
    <scope>NUCLEOTIDE SEQUENCE</scope>
    <source>
        <strain evidence="2">DSA</strain>
    </source>
</reference>
<dbReference type="Pfam" id="PF14280">
    <property type="entry name" value="DUF4365"/>
    <property type="match status" value="1"/>
</dbReference>
<evidence type="ECO:0000313" key="3">
    <source>
        <dbReference type="Proteomes" id="UP001172911"/>
    </source>
</evidence>
<proteinExistence type="predicted"/>
<accession>A0AAW7ZDU4</accession>
<name>A0AAW7ZDU4_9FIRM</name>
<comment type="caution">
    <text evidence="2">The sequence shown here is derived from an EMBL/GenBank/DDBJ whole genome shotgun (WGS) entry which is preliminary data.</text>
</comment>
<dbReference type="RefSeq" id="WP_304543309.1">
    <property type="nucleotide sequence ID" value="NZ_JARPTC010000017.1"/>
</dbReference>
<dbReference type="AlphaFoldDB" id="A0AAW7ZDU4"/>
<dbReference type="Proteomes" id="UP001172911">
    <property type="component" value="Unassembled WGS sequence"/>
</dbReference>
<evidence type="ECO:0000259" key="1">
    <source>
        <dbReference type="Pfam" id="PF14280"/>
    </source>
</evidence>
<gene>
    <name evidence="2" type="ORF">P6N53_11690</name>
</gene>